<name>A0A9X0XF08_9BURK</name>
<accession>A0A9X0XF08</accession>
<dbReference type="EMBL" id="JAERRA010000001">
    <property type="protein sequence ID" value="MBL0719801.1"/>
    <property type="molecule type" value="Genomic_DNA"/>
</dbReference>
<dbReference type="AlphaFoldDB" id="A0A9X0XF08"/>
<proteinExistence type="predicted"/>
<keyword evidence="2" id="KW-1185">Reference proteome</keyword>
<protein>
    <submittedName>
        <fullName evidence="1">Uncharacterized protein</fullName>
    </submittedName>
</protein>
<sequence>MPKNSSPERKTPSRKAVLRAVASSTAVETGRPVAQLEKKLQKPSVRFAHIKLAR</sequence>
<evidence type="ECO:0000313" key="2">
    <source>
        <dbReference type="Proteomes" id="UP000643207"/>
    </source>
</evidence>
<dbReference type="RefSeq" id="WP_201825318.1">
    <property type="nucleotide sequence ID" value="NZ_JAERRA010000001.1"/>
</dbReference>
<gene>
    <name evidence="1" type="ORF">JI742_07860</name>
</gene>
<evidence type="ECO:0000313" key="1">
    <source>
        <dbReference type="EMBL" id="MBL0719801.1"/>
    </source>
</evidence>
<comment type="caution">
    <text evidence="1">The sequence shown here is derived from an EMBL/GenBank/DDBJ whole genome shotgun (WGS) entry which is preliminary data.</text>
</comment>
<reference evidence="1 2" key="1">
    <citation type="submission" date="2021-01" db="EMBL/GenBank/DDBJ databases">
        <title>Piscinibacter sp. Jin2 Genome sequencing and assembly.</title>
        <authorList>
            <person name="Kim I."/>
        </authorList>
    </citation>
    <scope>NUCLEOTIDE SEQUENCE [LARGE SCALE GENOMIC DNA]</scope>
    <source>
        <strain evidence="1 2">Jin2</strain>
    </source>
</reference>
<dbReference type="Proteomes" id="UP000643207">
    <property type="component" value="Unassembled WGS sequence"/>
</dbReference>
<organism evidence="1 2">
    <name type="scientific">Aquariibacter lacus</name>
    <dbReference type="NCBI Taxonomy" id="2801332"/>
    <lineage>
        <taxon>Bacteria</taxon>
        <taxon>Pseudomonadati</taxon>
        <taxon>Pseudomonadota</taxon>
        <taxon>Betaproteobacteria</taxon>
        <taxon>Burkholderiales</taxon>
        <taxon>Sphaerotilaceae</taxon>
        <taxon>Aquariibacter</taxon>
    </lineage>
</organism>